<evidence type="ECO:0000256" key="10">
    <source>
        <dbReference type="ARBA" id="ARBA00059291"/>
    </source>
</evidence>
<dbReference type="InterPro" id="IPR027756">
    <property type="entry name" value="Ovo-like"/>
</dbReference>
<keyword evidence="4 12" id="KW-0863">Zinc-finger</keyword>
<evidence type="ECO:0000256" key="3">
    <source>
        <dbReference type="ARBA" id="ARBA00022737"/>
    </source>
</evidence>
<evidence type="ECO:0000256" key="11">
    <source>
        <dbReference type="ARBA" id="ARBA00071486"/>
    </source>
</evidence>
<comment type="subcellular location">
    <subcellularLocation>
        <location evidence="1">Nucleus</location>
    </subcellularLocation>
</comment>
<organism evidence="14 15">
    <name type="scientific">Diceros bicornis minor</name>
    <name type="common">South-central black rhinoceros</name>
    <dbReference type="NCBI Taxonomy" id="77932"/>
    <lineage>
        <taxon>Eukaryota</taxon>
        <taxon>Metazoa</taxon>
        <taxon>Chordata</taxon>
        <taxon>Craniata</taxon>
        <taxon>Vertebrata</taxon>
        <taxon>Euteleostomi</taxon>
        <taxon>Mammalia</taxon>
        <taxon>Eutheria</taxon>
        <taxon>Laurasiatheria</taxon>
        <taxon>Perissodactyla</taxon>
        <taxon>Rhinocerotidae</taxon>
        <taxon>Diceros</taxon>
    </lineage>
</organism>
<keyword evidence="2" id="KW-0479">Metal-binding</keyword>
<dbReference type="Pfam" id="PF13465">
    <property type="entry name" value="zf-H2C2_2"/>
    <property type="match status" value="1"/>
</dbReference>
<proteinExistence type="predicted"/>
<comment type="caution">
    <text evidence="14">The sequence shown here is derived from an EMBL/GenBank/DDBJ whole genome shotgun (WGS) entry which is preliminary data.</text>
</comment>
<evidence type="ECO:0000256" key="12">
    <source>
        <dbReference type="PROSITE-ProRule" id="PRU00042"/>
    </source>
</evidence>
<evidence type="ECO:0000313" key="14">
    <source>
        <dbReference type="EMBL" id="KAF5928159.1"/>
    </source>
</evidence>
<evidence type="ECO:0000256" key="9">
    <source>
        <dbReference type="ARBA" id="ARBA00023242"/>
    </source>
</evidence>
<evidence type="ECO:0000256" key="4">
    <source>
        <dbReference type="ARBA" id="ARBA00022771"/>
    </source>
</evidence>
<dbReference type="InterPro" id="IPR036236">
    <property type="entry name" value="Znf_C2H2_sf"/>
</dbReference>
<keyword evidence="3" id="KW-0677">Repeat</keyword>
<dbReference type="Pfam" id="PF00096">
    <property type="entry name" value="zf-C2H2"/>
    <property type="match status" value="1"/>
</dbReference>
<keyword evidence="8" id="KW-0804">Transcription</keyword>
<dbReference type="Gene3D" id="3.30.160.60">
    <property type="entry name" value="Classic Zinc Finger"/>
    <property type="match status" value="3"/>
</dbReference>
<comment type="function">
    <text evidence="10">Putative transcription factor. Involved in hair formation and spermatogenesis. May function in the differentiation and/or maintenance of the urogenital system.</text>
</comment>
<evidence type="ECO:0000256" key="7">
    <source>
        <dbReference type="ARBA" id="ARBA00023125"/>
    </source>
</evidence>
<dbReference type="PANTHER" id="PTHR10032:SF217">
    <property type="entry name" value="TRANSCRIPTION FACTOR OVO-LIKE 1-RELATED"/>
    <property type="match status" value="1"/>
</dbReference>
<keyword evidence="5" id="KW-0862">Zinc</keyword>
<accession>A0A7J7FJE6</accession>
<dbReference type="FunFam" id="3.30.160.60:FF:001221">
    <property type="entry name" value="putative transcription factor Ovo-like 1"/>
    <property type="match status" value="1"/>
</dbReference>
<dbReference type="PROSITE" id="PS00028">
    <property type="entry name" value="ZINC_FINGER_C2H2_1"/>
    <property type="match status" value="3"/>
</dbReference>
<dbReference type="EMBL" id="JACDTQ010000423">
    <property type="protein sequence ID" value="KAF5928159.1"/>
    <property type="molecule type" value="Genomic_DNA"/>
</dbReference>
<dbReference type="PANTHER" id="PTHR10032">
    <property type="entry name" value="ZINC FINGER PROTEIN WITH KRAB AND SCAN DOMAINS"/>
    <property type="match status" value="1"/>
</dbReference>
<evidence type="ECO:0000256" key="8">
    <source>
        <dbReference type="ARBA" id="ARBA00023163"/>
    </source>
</evidence>
<dbReference type="FunFam" id="3.30.160.60:FF:001921">
    <property type="entry name" value="Putative transcription factor Ovo-like 1"/>
    <property type="match status" value="1"/>
</dbReference>
<protein>
    <recommendedName>
        <fullName evidence="11">Putative transcription factor Ovo-like 1</fullName>
    </recommendedName>
</protein>
<feature type="domain" description="C2H2-type" evidence="13">
    <location>
        <begin position="269"/>
        <end position="296"/>
    </location>
</feature>
<dbReference type="GO" id="GO:0000981">
    <property type="term" value="F:DNA-binding transcription factor activity, RNA polymerase II-specific"/>
    <property type="evidence" value="ECO:0007669"/>
    <property type="project" value="TreeGrafter"/>
</dbReference>
<dbReference type="AlphaFoldDB" id="A0A7J7FJE6"/>
<feature type="domain" description="C2H2-type" evidence="13">
    <location>
        <begin position="174"/>
        <end position="201"/>
    </location>
</feature>
<evidence type="ECO:0000256" key="5">
    <source>
        <dbReference type="ARBA" id="ARBA00022833"/>
    </source>
</evidence>
<keyword evidence="6" id="KW-0805">Transcription regulation</keyword>
<keyword evidence="15" id="KW-1185">Reference proteome</keyword>
<dbReference type="GO" id="GO:0008270">
    <property type="term" value="F:zinc ion binding"/>
    <property type="evidence" value="ECO:0007669"/>
    <property type="project" value="UniProtKB-KW"/>
</dbReference>
<dbReference type="Proteomes" id="UP000551758">
    <property type="component" value="Unassembled WGS sequence"/>
</dbReference>
<evidence type="ECO:0000256" key="1">
    <source>
        <dbReference type="ARBA" id="ARBA00004123"/>
    </source>
</evidence>
<name>A0A7J7FJE6_DICBM</name>
<gene>
    <name evidence="14" type="ORF">HPG69_018396</name>
</gene>
<feature type="domain" description="C2H2-type" evidence="13">
    <location>
        <begin position="230"/>
        <end position="258"/>
    </location>
</feature>
<dbReference type="SMART" id="SM00355">
    <property type="entry name" value="ZnF_C2H2"/>
    <property type="match status" value="4"/>
</dbReference>
<feature type="domain" description="C2H2-type" evidence="13">
    <location>
        <begin position="202"/>
        <end position="229"/>
    </location>
</feature>
<dbReference type="PROSITE" id="PS50157">
    <property type="entry name" value="ZINC_FINGER_C2H2_2"/>
    <property type="match status" value="4"/>
</dbReference>
<reference evidence="14 15" key="1">
    <citation type="journal article" date="2020" name="Mol. Biol. Evol.">
        <title>Interspecific Gene Flow and the Evolution of Specialization in Black and White Rhinoceros.</title>
        <authorList>
            <person name="Moodley Y."/>
            <person name="Westbury M.V."/>
            <person name="Russo I.M."/>
            <person name="Gopalakrishnan S."/>
            <person name="Rakotoarivelo A."/>
            <person name="Olsen R.A."/>
            <person name="Prost S."/>
            <person name="Tunstall T."/>
            <person name="Ryder O.A."/>
            <person name="Dalen L."/>
            <person name="Bruford M.W."/>
        </authorList>
    </citation>
    <scope>NUCLEOTIDE SEQUENCE [LARGE SCALE GENOMIC DNA]</scope>
    <source>
        <strain evidence="14">SBR-YM</strain>
        <tissue evidence="14">Skin</tissue>
    </source>
</reference>
<dbReference type="FunFam" id="3.30.160.60:FF:001250">
    <property type="entry name" value="putative transcription factor ovo-like protein 3"/>
    <property type="match status" value="1"/>
</dbReference>
<dbReference type="GO" id="GO:0000978">
    <property type="term" value="F:RNA polymerase II cis-regulatory region sequence-specific DNA binding"/>
    <property type="evidence" value="ECO:0007669"/>
    <property type="project" value="TreeGrafter"/>
</dbReference>
<dbReference type="InterPro" id="IPR013087">
    <property type="entry name" value="Znf_C2H2_type"/>
</dbReference>
<keyword evidence="7" id="KW-0238">DNA-binding</keyword>
<evidence type="ECO:0000256" key="2">
    <source>
        <dbReference type="ARBA" id="ARBA00022723"/>
    </source>
</evidence>
<evidence type="ECO:0000256" key="6">
    <source>
        <dbReference type="ARBA" id="ARBA00023015"/>
    </source>
</evidence>
<dbReference type="GO" id="GO:0005634">
    <property type="term" value="C:nucleus"/>
    <property type="evidence" value="ECO:0007669"/>
    <property type="project" value="UniProtKB-SubCell"/>
</dbReference>
<keyword evidence="9" id="KW-0539">Nucleus</keyword>
<dbReference type="GO" id="GO:0009913">
    <property type="term" value="P:epidermal cell differentiation"/>
    <property type="evidence" value="ECO:0007669"/>
    <property type="project" value="TreeGrafter"/>
</dbReference>
<evidence type="ECO:0000259" key="13">
    <source>
        <dbReference type="PROSITE" id="PS50157"/>
    </source>
</evidence>
<evidence type="ECO:0000313" key="15">
    <source>
        <dbReference type="Proteomes" id="UP000551758"/>
    </source>
</evidence>
<dbReference type="SUPFAM" id="SSF57667">
    <property type="entry name" value="beta-beta-alpha zinc fingers"/>
    <property type="match status" value="2"/>
</dbReference>
<sequence length="323" mass="35684">MPGYPRAGLRSRGPPADSASRAVCCFAKFPGKLTGVPPPEGRLVGREPPSSLLPPPLPVFDLLLSCSLGSDKLNLDCVKASHLAVLLSAVSLGFCPPQPYREPEPSVAEPPSCPLALDMSLRDSGYSVAPGPCVVAQLPSEDMGRLADPQSRDHSFLRTKMKVTLGDSPSGDFFTCHICQKAFTYQRMLNRHMKCHNDVKRHLCTYCGKGFNDTFDLKRHVRTHTGVRPYKCSLCDKAFTQRCSLESHLKKIHGVQQKYAYKERRAKLYVCEECGCTSESQEGHVLHLKDHHPDSPLLRKTSKKVAVALQNTVTSLLQSNHHL</sequence>